<evidence type="ECO:0000313" key="2">
    <source>
        <dbReference type="Proteomes" id="UP001151529"/>
    </source>
</evidence>
<dbReference type="OrthoDB" id="1647310at2759"/>
<accession>A0A9Q0TLU5</accession>
<sequence length="96" mass="10908">MKGDPSSEKRASGFYVPRDEAFSEVKQLITFSAKTVRTIDSHFSEGIEMPPPLSKERVWKEVMPGRLFKVIAGGGDVLRFEIPKPMESMNTFFFSF</sequence>
<name>A0A9Q0TLU5_SALVM</name>
<evidence type="ECO:0000313" key="1">
    <source>
        <dbReference type="EMBL" id="KAJ6714076.1"/>
    </source>
</evidence>
<gene>
    <name evidence="1" type="ORF">OIU85_025670</name>
</gene>
<keyword evidence="2" id="KW-1185">Reference proteome</keyword>
<dbReference type="Proteomes" id="UP001151529">
    <property type="component" value="Chromosome 1"/>
</dbReference>
<reference evidence="1" key="2">
    <citation type="journal article" date="2023" name="Int. J. Mol. Sci.">
        <title>De Novo Assembly and Annotation of 11 Diverse Shrub Willow (Salix) Genomes Reveals Novel Gene Organization in Sex-Linked Regions.</title>
        <authorList>
            <person name="Hyden B."/>
            <person name="Feng K."/>
            <person name="Yates T.B."/>
            <person name="Jawdy S."/>
            <person name="Cereghino C."/>
            <person name="Smart L.B."/>
            <person name="Muchero W."/>
        </authorList>
    </citation>
    <scope>NUCLEOTIDE SEQUENCE [LARGE SCALE GENOMIC DNA]</scope>
    <source>
        <tissue evidence="1">Shoot tip</tissue>
    </source>
</reference>
<reference evidence="1" key="1">
    <citation type="submission" date="2022-11" db="EMBL/GenBank/DDBJ databases">
        <authorList>
            <person name="Hyden B.L."/>
            <person name="Feng K."/>
            <person name="Yates T."/>
            <person name="Jawdy S."/>
            <person name="Smart L.B."/>
            <person name="Muchero W."/>
        </authorList>
    </citation>
    <scope>NUCLEOTIDE SEQUENCE</scope>
    <source>
        <tissue evidence="1">Shoot tip</tissue>
    </source>
</reference>
<organism evidence="1 2">
    <name type="scientific">Salix viminalis</name>
    <name type="common">Common osier</name>
    <name type="synonym">Basket willow</name>
    <dbReference type="NCBI Taxonomy" id="40686"/>
    <lineage>
        <taxon>Eukaryota</taxon>
        <taxon>Viridiplantae</taxon>
        <taxon>Streptophyta</taxon>
        <taxon>Embryophyta</taxon>
        <taxon>Tracheophyta</taxon>
        <taxon>Spermatophyta</taxon>
        <taxon>Magnoliopsida</taxon>
        <taxon>eudicotyledons</taxon>
        <taxon>Gunneridae</taxon>
        <taxon>Pentapetalae</taxon>
        <taxon>rosids</taxon>
        <taxon>fabids</taxon>
        <taxon>Malpighiales</taxon>
        <taxon>Salicaceae</taxon>
        <taxon>Saliceae</taxon>
        <taxon>Salix</taxon>
    </lineage>
</organism>
<dbReference type="EMBL" id="JAPFFL010000007">
    <property type="protein sequence ID" value="KAJ6714076.1"/>
    <property type="molecule type" value="Genomic_DNA"/>
</dbReference>
<dbReference type="AlphaFoldDB" id="A0A9Q0TLU5"/>
<protein>
    <submittedName>
        <fullName evidence="1">LIPOXYGENASE</fullName>
    </submittedName>
</protein>
<comment type="caution">
    <text evidence="1">The sequence shown here is derived from an EMBL/GenBank/DDBJ whole genome shotgun (WGS) entry which is preliminary data.</text>
</comment>
<proteinExistence type="predicted"/>